<evidence type="ECO:0000313" key="5">
    <source>
        <dbReference type="Proteomes" id="UP000269374"/>
    </source>
</evidence>
<gene>
    <name evidence="4" type="ORF">D7I46_02985</name>
</gene>
<dbReference type="Pfam" id="PF01522">
    <property type="entry name" value="Polysacc_deac_1"/>
    <property type="match status" value="1"/>
</dbReference>
<dbReference type="GO" id="GO:0005975">
    <property type="term" value="P:carbohydrate metabolic process"/>
    <property type="evidence" value="ECO:0007669"/>
    <property type="project" value="InterPro"/>
</dbReference>
<dbReference type="PANTHER" id="PTHR10587:SF133">
    <property type="entry name" value="CHITIN DEACETYLASE 1-RELATED"/>
    <property type="match status" value="1"/>
</dbReference>
<dbReference type="SUPFAM" id="SSF88713">
    <property type="entry name" value="Glycoside hydrolase/deacetylase"/>
    <property type="match status" value="1"/>
</dbReference>
<organism evidence="4 5">
    <name type="scientific">Lactococcus allomyrinae</name>
    <dbReference type="NCBI Taxonomy" id="2419773"/>
    <lineage>
        <taxon>Bacteria</taxon>
        <taxon>Bacillati</taxon>
        <taxon>Bacillota</taxon>
        <taxon>Bacilli</taxon>
        <taxon>Lactobacillales</taxon>
        <taxon>Streptococcaceae</taxon>
        <taxon>Lactococcus</taxon>
    </lineage>
</organism>
<feature type="domain" description="NodB homology" evidence="3">
    <location>
        <begin position="3"/>
        <end position="177"/>
    </location>
</feature>
<evidence type="ECO:0000256" key="2">
    <source>
        <dbReference type="ARBA" id="ARBA00022801"/>
    </source>
</evidence>
<dbReference type="PROSITE" id="PS51677">
    <property type="entry name" value="NODB"/>
    <property type="match status" value="1"/>
</dbReference>
<dbReference type="RefSeq" id="WP_120773273.1">
    <property type="nucleotide sequence ID" value="NZ_CP032627.1"/>
</dbReference>
<reference evidence="4 5" key="1">
    <citation type="submission" date="2018-09" db="EMBL/GenBank/DDBJ databases">
        <title>Genome sequencing of strain 1JSPR-7.</title>
        <authorList>
            <person name="Heo J."/>
            <person name="Kim S.-J."/>
            <person name="Kwon S.-W."/>
        </authorList>
    </citation>
    <scope>NUCLEOTIDE SEQUENCE [LARGE SCALE GENOMIC DNA]</scope>
    <source>
        <strain evidence="4 5">1JSPR-7</strain>
    </source>
</reference>
<keyword evidence="5" id="KW-1185">Reference proteome</keyword>
<dbReference type="GO" id="GO:0016810">
    <property type="term" value="F:hydrolase activity, acting on carbon-nitrogen (but not peptide) bonds"/>
    <property type="evidence" value="ECO:0007669"/>
    <property type="project" value="InterPro"/>
</dbReference>
<evidence type="ECO:0000313" key="4">
    <source>
        <dbReference type="EMBL" id="AYG01904.1"/>
    </source>
</evidence>
<dbReference type="InterPro" id="IPR050248">
    <property type="entry name" value="Polysacc_deacetylase_ArnD"/>
</dbReference>
<accession>A0A387BI94</accession>
<dbReference type="Gene3D" id="3.20.20.370">
    <property type="entry name" value="Glycoside hydrolase/deacetylase"/>
    <property type="match status" value="1"/>
</dbReference>
<dbReference type="EMBL" id="CP032627">
    <property type="protein sequence ID" value="AYG01904.1"/>
    <property type="molecule type" value="Genomic_DNA"/>
</dbReference>
<dbReference type="OrthoDB" id="9812065at2"/>
<dbReference type="KEGG" id="lact:D7I46_02985"/>
<dbReference type="PANTHER" id="PTHR10587">
    <property type="entry name" value="GLYCOSYL TRANSFERASE-RELATED"/>
    <property type="match status" value="1"/>
</dbReference>
<dbReference type="Proteomes" id="UP000269374">
    <property type="component" value="Chromosome"/>
</dbReference>
<dbReference type="GO" id="GO:0016020">
    <property type="term" value="C:membrane"/>
    <property type="evidence" value="ECO:0007669"/>
    <property type="project" value="TreeGrafter"/>
</dbReference>
<protein>
    <submittedName>
        <fullName evidence="4">Polysaccharide deacetylase family protein</fullName>
    </submittedName>
</protein>
<name>A0A387BI94_9LACT</name>
<sequence>MTKEIALTFDDGPWGLTTPRVLDELIAQKIPATFMIWGEHAKQYPELVKRAAAAKLFSFGNHTFSHHSLLEIDEEEIRKELEKTDHIVKELTGEVPKFIRPPFGDIDFNTLKIVNRPIICWSLDTESWNHHDVNQCLERATKAKDGDIILMHDYQEAEAEALPKIIDYLQKNDFIFKTIPDLLGHQLNEEPYIYYSRNKRDKIGFK</sequence>
<dbReference type="CDD" id="cd10917">
    <property type="entry name" value="CE4_NodB_like_6s_7s"/>
    <property type="match status" value="1"/>
</dbReference>
<keyword evidence="2" id="KW-0378">Hydrolase</keyword>
<dbReference type="AlphaFoldDB" id="A0A387BI94"/>
<evidence type="ECO:0000259" key="3">
    <source>
        <dbReference type="PROSITE" id="PS51677"/>
    </source>
</evidence>
<proteinExistence type="predicted"/>
<keyword evidence="1" id="KW-0479">Metal-binding</keyword>
<dbReference type="InterPro" id="IPR002509">
    <property type="entry name" value="NODB_dom"/>
</dbReference>
<dbReference type="InterPro" id="IPR011330">
    <property type="entry name" value="Glyco_hydro/deAcase_b/a-brl"/>
</dbReference>
<evidence type="ECO:0000256" key="1">
    <source>
        <dbReference type="ARBA" id="ARBA00022723"/>
    </source>
</evidence>
<dbReference type="GO" id="GO:0046872">
    <property type="term" value="F:metal ion binding"/>
    <property type="evidence" value="ECO:0007669"/>
    <property type="project" value="UniProtKB-KW"/>
</dbReference>